<dbReference type="EMBL" id="MU806076">
    <property type="protein sequence ID" value="KAJ3840510.1"/>
    <property type="molecule type" value="Genomic_DNA"/>
</dbReference>
<feature type="region of interest" description="Disordered" evidence="1">
    <location>
        <begin position="392"/>
        <end position="467"/>
    </location>
</feature>
<keyword evidence="4" id="KW-1185">Reference proteome</keyword>
<gene>
    <name evidence="3" type="ORF">F5878DRAFT_612986</name>
</gene>
<evidence type="ECO:0000313" key="4">
    <source>
        <dbReference type="Proteomes" id="UP001163846"/>
    </source>
</evidence>
<accession>A0AA38UGP1</accession>
<proteinExistence type="predicted"/>
<dbReference type="Proteomes" id="UP001163846">
    <property type="component" value="Unassembled WGS sequence"/>
</dbReference>
<feature type="region of interest" description="Disordered" evidence="1">
    <location>
        <begin position="489"/>
        <end position="517"/>
    </location>
</feature>
<dbReference type="Pfam" id="PF03235">
    <property type="entry name" value="GmrSD_N"/>
    <property type="match status" value="1"/>
</dbReference>
<dbReference type="InterPro" id="IPR004919">
    <property type="entry name" value="GmrSD_N"/>
</dbReference>
<dbReference type="PANTHER" id="PTHR39639:SF1">
    <property type="entry name" value="DUF262 DOMAIN-CONTAINING PROTEIN"/>
    <property type="match status" value="1"/>
</dbReference>
<organism evidence="3 4">
    <name type="scientific">Lentinula raphanica</name>
    <dbReference type="NCBI Taxonomy" id="153919"/>
    <lineage>
        <taxon>Eukaryota</taxon>
        <taxon>Fungi</taxon>
        <taxon>Dikarya</taxon>
        <taxon>Basidiomycota</taxon>
        <taxon>Agaricomycotina</taxon>
        <taxon>Agaricomycetes</taxon>
        <taxon>Agaricomycetidae</taxon>
        <taxon>Agaricales</taxon>
        <taxon>Marasmiineae</taxon>
        <taxon>Omphalotaceae</taxon>
        <taxon>Lentinula</taxon>
    </lineage>
</organism>
<dbReference type="PANTHER" id="PTHR39639">
    <property type="entry name" value="CHROMOSOME 16, WHOLE GENOME SHOTGUN SEQUENCE"/>
    <property type="match status" value="1"/>
</dbReference>
<comment type="caution">
    <text evidence="3">The sequence shown here is derived from an EMBL/GenBank/DDBJ whole genome shotgun (WGS) entry which is preliminary data.</text>
</comment>
<evidence type="ECO:0000259" key="2">
    <source>
        <dbReference type="Pfam" id="PF03235"/>
    </source>
</evidence>
<evidence type="ECO:0000313" key="3">
    <source>
        <dbReference type="EMBL" id="KAJ3840510.1"/>
    </source>
</evidence>
<feature type="compositionally biased region" description="Basic and acidic residues" evidence="1">
    <location>
        <begin position="402"/>
        <end position="422"/>
    </location>
</feature>
<evidence type="ECO:0000256" key="1">
    <source>
        <dbReference type="SAM" id="MobiDB-lite"/>
    </source>
</evidence>
<name>A0AA38UGP1_9AGAR</name>
<feature type="domain" description="GmrSD restriction endonucleases N-terminal" evidence="2">
    <location>
        <begin position="58"/>
        <end position="158"/>
    </location>
</feature>
<protein>
    <recommendedName>
        <fullName evidence="2">GmrSD restriction endonucleases N-terminal domain-containing protein</fullName>
    </recommendedName>
</protein>
<dbReference type="AlphaFoldDB" id="A0AA38UGP1"/>
<sequence>MSSDSELTDLVYDVDHAGSDNETTSHRSNLDSIRKSTESDYRFTQVLKPPRATTYTVLDLYQQIHNSGIDLSPEYQRDVVWAKEKQICLIDSMCRNYYIPPILFAVSIDDNGTEHRTCIDGKQRLTSIQLFMDGLIPHRDTISGQRYWYKITNSPGDTKTKELLPERWRAMFASKQVVCVEYTGLTDARERDIFERVQQGVAMKPSEKLGAISTPHSRFIRKLLDRYVTDSTLGSIPWATSRGGDFRCFSHAVFCIGKWTSSPGDVKDHGSLADMEKWLGGPDEVSTNLKAQVEEVYDVFVRLATSTRYSAPFREYKKVSPAEMVFIPVLIFAHGVLPSEELRYSQRELSTAIFNMRHAVRENFHDVRMNHRVGAFLVDFIKKMGKKAGHALPAKMKRKRLYKEEEDKQSPYTDTSDKRKVMTPDTPTASFDELEMAESSSANTSAPKKRRQTSPANVDIDMNGSRNVSRRNIRPAAFQTHIHLSSNSIGPSTYAGDTGRGPLNRGVSMGSRDVIMG</sequence>
<reference evidence="3" key="1">
    <citation type="submission" date="2022-08" db="EMBL/GenBank/DDBJ databases">
        <authorList>
            <consortium name="DOE Joint Genome Institute"/>
            <person name="Min B."/>
            <person name="Riley R."/>
            <person name="Sierra-Patev S."/>
            <person name="Naranjo-Ortiz M."/>
            <person name="Looney B."/>
            <person name="Konkel Z."/>
            <person name="Slot J.C."/>
            <person name="Sakamoto Y."/>
            <person name="Steenwyk J.L."/>
            <person name="Rokas A."/>
            <person name="Carro J."/>
            <person name="Camarero S."/>
            <person name="Ferreira P."/>
            <person name="Molpeceres G."/>
            <person name="Ruiz-Duenas F.J."/>
            <person name="Serrano A."/>
            <person name="Henrissat B."/>
            <person name="Drula E."/>
            <person name="Hughes K.W."/>
            <person name="Mata J.L."/>
            <person name="Ishikawa N.K."/>
            <person name="Vargas-Isla R."/>
            <person name="Ushijima S."/>
            <person name="Smith C.A."/>
            <person name="Ahrendt S."/>
            <person name="Andreopoulos W."/>
            <person name="He G."/>
            <person name="Labutti K."/>
            <person name="Lipzen A."/>
            <person name="Ng V."/>
            <person name="Sandor L."/>
            <person name="Barry K."/>
            <person name="Martinez A.T."/>
            <person name="Xiao Y."/>
            <person name="Gibbons J.G."/>
            <person name="Terashima K."/>
            <person name="Hibbett D.S."/>
            <person name="Grigoriev I.V."/>
        </authorList>
    </citation>
    <scope>NUCLEOTIDE SEQUENCE</scope>
    <source>
        <strain evidence="3">TFB9207</strain>
    </source>
</reference>
<feature type="compositionally biased region" description="Basic residues" evidence="1">
    <location>
        <begin position="392"/>
        <end position="401"/>
    </location>
</feature>